<name>A0A9P7AKG5_9AGAM</name>
<gene>
    <name evidence="2" type="ORF">HD556DRAFT_1310607</name>
</gene>
<keyword evidence="3" id="KW-1185">Reference proteome</keyword>
<dbReference type="AlphaFoldDB" id="A0A9P7AKG5"/>
<reference evidence="2" key="1">
    <citation type="journal article" date="2020" name="New Phytol.">
        <title>Comparative genomics reveals dynamic genome evolution in host specialist ectomycorrhizal fungi.</title>
        <authorList>
            <person name="Lofgren L.A."/>
            <person name="Nguyen N.H."/>
            <person name="Vilgalys R."/>
            <person name="Ruytinx J."/>
            <person name="Liao H.L."/>
            <person name="Branco S."/>
            <person name="Kuo A."/>
            <person name="LaButti K."/>
            <person name="Lipzen A."/>
            <person name="Andreopoulos W."/>
            <person name="Pangilinan J."/>
            <person name="Riley R."/>
            <person name="Hundley H."/>
            <person name="Na H."/>
            <person name="Barry K."/>
            <person name="Grigoriev I.V."/>
            <person name="Stajich J.E."/>
            <person name="Kennedy P.G."/>
        </authorList>
    </citation>
    <scope>NUCLEOTIDE SEQUENCE</scope>
    <source>
        <strain evidence="2">S12</strain>
    </source>
</reference>
<evidence type="ECO:0000256" key="1">
    <source>
        <dbReference type="SAM" id="SignalP"/>
    </source>
</evidence>
<proteinExistence type="predicted"/>
<dbReference type="EMBL" id="JABBWE010000050">
    <property type="protein sequence ID" value="KAG1790390.1"/>
    <property type="molecule type" value="Genomic_DNA"/>
</dbReference>
<dbReference type="PANTHER" id="PTHR24096:SF267">
    <property type="entry name" value="MALONATE--COA LIGASE ACSF3, MITOCHONDRIAL"/>
    <property type="match status" value="1"/>
</dbReference>
<dbReference type="GO" id="GO:0006633">
    <property type="term" value="P:fatty acid biosynthetic process"/>
    <property type="evidence" value="ECO:0007669"/>
    <property type="project" value="TreeGrafter"/>
</dbReference>
<dbReference type="Proteomes" id="UP000719766">
    <property type="component" value="Unassembled WGS sequence"/>
</dbReference>
<dbReference type="Gene3D" id="3.40.50.12780">
    <property type="entry name" value="N-terminal domain of ligase-like"/>
    <property type="match status" value="1"/>
</dbReference>
<dbReference type="OrthoDB" id="2687815at2759"/>
<evidence type="ECO:0008006" key="4">
    <source>
        <dbReference type="Google" id="ProtNLM"/>
    </source>
</evidence>
<feature type="signal peptide" evidence="1">
    <location>
        <begin position="1"/>
        <end position="19"/>
    </location>
</feature>
<dbReference type="PANTHER" id="PTHR24096">
    <property type="entry name" value="LONG-CHAIN-FATTY-ACID--COA LIGASE"/>
    <property type="match status" value="1"/>
</dbReference>
<dbReference type="RefSeq" id="XP_041157358.1">
    <property type="nucleotide sequence ID" value="XM_041300433.1"/>
</dbReference>
<keyword evidence="1" id="KW-0732">Signal</keyword>
<dbReference type="GeneID" id="64594197"/>
<accession>A0A9P7AKG5</accession>
<organism evidence="2 3">
    <name type="scientific">Suillus plorans</name>
    <dbReference type="NCBI Taxonomy" id="116603"/>
    <lineage>
        <taxon>Eukaryota</taxon>
        <taxon>Fungi</taxon>
        <taxon>Dikarya</taxon>
        <taxon>Basidiomycota</taxon>
        <taxon>Agaricomycotina</taxon>
        <taxon>Agaricomycetes</taxon>
        <taxon>Agaricomycetidae</taxon>
        <taxon>Boletales</taxon>
        <taxon>Suillineae</taxon>
        <taxon>Suillaceae</taxon>
        <taxon>Suillus</taxon>
    </lineage>
</organism>
<feature type="chain" id="PRO_5040373296" description="AMP-dependent synthetase/ligase domain-containing protein" evidence="1">
    <location>
        <begin position="20"/>
        <end position="321"/>
    </location>
</feature>
<evidence type="ECO:0000313" key="2">
    <source>
        <dbReference type="EMBL" id="KAG1790390.1"/>
    </source>
</evidence>
<protein>
    <recommendedName>
        <fullName evidence="4">AMP-dependent synthetase/ligase domain-containing protein</fullName>
    </recommendedName>
</protein>
<comment type="caution">
    <text evidence="2">The sequence shown here is derived from an EMBL/GenBank/DDBJ whole genome shotgun (WGS) entry which is preliminary data.</text>
</comment>
<sequence length="321" mass="35784">MIWLLSGRVHWLAIFPAYSLHLAPNRRTRRAMLRISKNRLNLQLGSPGSLEFHITPLLYGASQLHVHVSVIITDPLRLLRLIDEKSIQLAFDPSFLLSKLTCDLEKHIDLFGCFNLSSIKRINSRCEAIVSRTARAFVTVMKKLSKDPSTVSFMIAPGFGMTEAWRGYFKYIDVSAGGCFQRRMHIQLVLTTEPAHEFLDLRRPLGGCEMRFADPANGVALRLDGESGELQIRGSMVFVRYYNNAKATTYGFVEGGWFHTGDVGIVENGVMRLGGRIKDTIIVGVSYSIPELKGSCTRSSLLLPSALLAPSFSFLVLTTSN</sequence>
<evidence type="ECO:0000313" key="3">
    <source>
        <dbReference type="Proteomes" id="UP000719766"/>
    </source>
</evidence>
<dbReference type="InterPro" id="IPR042099">
    <property type="entry name" value="ANL_N_sf"/>
</dbReference>
<dbReference type="SUPFAM" id="SSF56801">
    <property type="entry name" value="Acetyl-CoA synthetase-like"/>
    <property type="match status" value="1"/>
</dbReference>
<dbReference type="GO" id="GO:0031957">
    <property type="term" value="F:very long-chain fatty acid-CoA ligase activity"/>
    <property type="evidence" value="ECO:0007669"/>
    <property type="project" value="TreeGrafter"/>
</dbReference>